<evidence type="ECO:0000256" key="2">
    <source>
        <dbReference type="SAM" id="SignalP"/>
    </source>
</evidence>
<dbReference type="InterPro" id="IPR006597">
    <property type="entry name" value="Sel1-like"/>
</dbReference>
<keyword evidence="3" id="KW-0378">Hydrolase</keyword>
<feature type="compositionally biased region" description="Low complexity" evidence="1">
    <location>
        <begin position="37"/>
        <end position="46"/>
    </location>
</feature>
<feature type="chain" id="PRO_5012316147" evidence="2">
    <location>
        <begin position="34"/>
        <end position="476"/>
    </location>
</feature>
<dbReference type="InterPro" id="IPR011990">
    <property type="entry name" value="TPR-like_helical_dom_sf"/>
</dbReference>
<dbReference type="SMART" id="SM00671">
    <property type="entry name" value="SEL1"/>
    <property type="match status" value="6"/>
</dbReference>
<dbReference type="InterPro" id="IPR050767">
    <property type="entry name" value="Sel1_AlgK"/>
</dbReference>
<dbReference type="Proteomes" id="UP000223606">
    <property type="component" value="Chromosome 1"/>
</dbReference>
<sequence>MSGRMTRLRRCLLLGPASSVIGAALVLSSAVMAQDQKPADAAKPPAVEAPTGADAVPAGDAEPSTAETPSGADTAPADEAKPSAGVAPPEGDAVPVGNDSLGQFIEKIVPPPRPSEEGPEGATSPAEQTTASPLTASPPVKPAGPGQPPEPFAWSDLELFPYLEGAIAPNPKTVGKGFNEPNAVAEATMSKSQQDALPDRNKIDYAYGAFQRGRYLTALSIATGNAVDGDPAACTLIGVIYANGLGVPQNTKEAAIWYQLGADRGDSSAMLELANLYANGDGVTRDAKKAGDLLEQAHKLGRVQASYGLGLLYLSGKGRPKDVRRATDLFLEAAEAGNGDAEYALASLYLDGEDKNPVRAAEWMGKAALNGIVAAEVEYAIMLYNGSGVVKNERLSAAWFELAARQGNPIAQNRLARLYAIGSGVERDDSKAVTWYLRSRAAGIQDTWLEAFMEKVQQQAAKDAAPVGSGSVQGGP</sequence>
<evidence type="ECO:0000256" key="1">
    <source>
        <dbReference type="SAM" id="MobiDB-lite"/>
    </source>
</evidence>
<name>A0A2C9DAN9_9HYPH</name>
<dbReference type="AlphaFoldDB" id="A0A2C9DAN9"/>
<dbReference type="EMBL" id="LT960614">
    <property type="protein sequence ID" value="SON57198.1"/>
    <property type="molecule type" value="Genomic_DNA"/>
</dbReference>
<feature type="region of interest" description="Disordered" evidence="1">
    <location>
        <begin position="37"/>
        <end position="153"/>
    </location>
</feature>
<organism evidence="3 4">
    <name type="scientific">Hartmannibacter diazotrophicus</name>
    <dbReference type="NCBI Taxonomy" id="1482074"/>
    <lineage>
        <taxon>Bacteria</taxon>
        <taxon>Pseudomonadati</taxon>
        <taxon>Pseudomonadota</taxon>
        <taxon>Alphaproteobacteria</taxon>
        <taxon>Hyphomicrobiales</taxon>
        <taxon>Pleomorphomonadaceae</taxon>
        <taxon>Hartmannibacter</taxon>
    </lineage>
</organism>
<dbReference type="PANTHER" id="PTHR11102:SF160">
    <property type="entry name" value="ERAD-ASSOCIATED E3 UBIQUITIN-PROTEIN LIGASE COMPONENT HRD3"/>
    <property type="match status" value="1"/>
</dbReference>
<dbReference type="SUPFAM" id="SSF81901">
    <property type="entry name" value="HCP-like"/>
    <property type="match status" value="2"/>
</dbReference>
<feature type="compositionally biased region" description="Pro residues" evidence="1">
    <location>
        <begin position="139"/>
        <end position="151"/>
    </location>
</feature>
<feature type="signal peptide" evidence="2">
    <location>
        <begin position="1"/>
        <end position="33"/>
    </location>
</feature>
<dbReference type="EC" id="3.5.2.6" evidence="3"/>
<accession>A0A2C9DAN9</accession>
<dbReference type="GO" id="GO:0008800">
    <property type="term" value="F:beta-lactamase activity"/>
    <property type="evidence" value="ECO:0007669"/>
    <property type="project" value="UniProtKB-EC"/>
</dbReference>
<keyword evidence="2" id="KW-0732">Signal</keyword>
<dbReference type="KEGG" id="hdi:HDIA_3657"/>
<dbReference type="Gene3D" id="1.25.40.10">
    <property type="entry name" value="Tetratricopeptide repeat domain"/>
    <property type="match status" value="2"/>
</dbReference>
<feature type="compositionally biased region" description="Polar residues" evidence="1">
    <location>
        <begin position="125"/>
        <end position="135"/>
    </location>
</feature>
<keyword evidence="4" id="KW-1185">Reference proteome</keyword>
<dbReference type="OrthoDB" id="9816559at2"/>
<dbReference type="PANTHER" id="PTHR11102">
    <property type="entry name" value="SEL-1-LIKE PROTEIN"/>
    <property type="match status" value="1"/>
</dbReference>
<proteinExistence type="predicted"/>
<evidence type="ECO:0000313" key="4">
    <source>
        <dbReference type="Proteomes" id="UP000223606"/>
    </source>
</evidence>
<protein>
    <submittedName>
        <fullName evidence="3">Beta-lactamase HcpA</fullName>
        <ecNumber evidence="3">3.5.2.6</ecNumber>
    </submittedName>
</protein>
<evidence type="ECO:0000313" key="3">
    <source>
        <dbReference type="EMBL" id="SON57198.1"/>
    </source>
</evidence>
<reference evidence="4" key="1">
    <citation type="submission" date="2017-09" db="EMBL/GenBank/DDBJ databases">
        <title>Genome sequence of Nannocystis excedens DSM 71.</title>
        <authorList>
            <person name="Blom J."/>
        </authorList>
    </citation>
    <scope>NUCLEOTIDE SEQUENCE [LARGE SCALE GENOMIC DNA]</scope>
    <source>
        <strain evidence="4">type strain: E19</strain>
    </source>
</reference>
<dbReference type="Pfam" id="PF08238">
    <property type="entry name" value="Sel1"/>
    <property type="match status" value="6"/>
</dbReference>
<gene>
    <name evidence="3" type="primary">hcpA</name>
    <name evidence="3" type="ORF">HDIA_3657</name>
</gene>